<dbReference type="Pfam" id="PF19740">
    <property type="entry name" value="DUF6229"/>
    <property type="match status" value="1"/>
</dbReference>
<protein>
    <submittedName>
        <fullName evidence="1">Uncharacterized protein</fullName>
    </submittedName>
</protein>
<dbReference type="InterPro" id="IPR046197">
    <property type="entry name" value="DUF6229"/>
</dbReference>
<proteinExistence type="predicted"/>
<gene>
    <name evidence="1" type="ORF">JY651_36970</name>
</gene>
<dbReference type="Proteomes" id="UP000662747">
    <property type="component" value="Chromosome"/>
</dbReference>
<reference evidence="1 2" key="1">
    <citation type="submission" date="2021-02" db="EMBL/GenBank/DDBJ databases">
        <title>De Novo genome assembly of isolated myxobacteria.</title>
        <authorList>
            <person name="Stevens D.C."/>
        </authorList>
    </citation>
    <scope>NUCLEOTIDE SEQUENCE [LARGE SCALE GENOMIC DNA]</scope>
    <source>
        <strain evidence="2">SCPEA02</strain>
    </source>
</reference>
<dbReference type="EMBL" id="CP071090">
    <property type="protein sequence ID" value="QSQ28411.1"/>
    <property type="molecule type" value="Genomic_DNA"/>
</dbReference>
<name>A0ABX7PD55_9BACT</name>
<keyword evidence="2" id="KW-1185">Reference proteome</keyword>
<sequence>MTDAHVDAILAGWLSGSESVDGLANPAGPLYVGGTATEAALTDAAPMMGTGCSICTASRPVVCC</sequence>
<organism evidence="1 2">
    <name type="scientific">Pyxidicoccus parkwayensis</name>
    <dbReference type="NCBI Taxonomy" id="2813578"/>
    <lineage>
        <taxon>Bacteria</taxon>
        <taxon>Pseudomonadati</taxon>
        <taxon>Myxococcota</taxon>
        <taxon>Myxococcia</taxon>
        <taxon>Myxococcales</taxon>
        <taxon>Cystobacterineae</taxon>
        <taxon>Myxococcaceae</taxon>
        <taxon>Pyxidicoccus</taxon>
    </lineage>
</organism>
<evidence type="ECO:0000313" key="2">
    <source>
        <dbReference type="Proteomes" id="UP000662747"/>
    </source>
</evidence>
<evidence type="ECO:0000313" key="1">
    <source>
        <dbReference type="EMBL" id="QSQ28411.1"/>
    </source>
</evidence>
<accession>A0ABX7PD55</accession>